<dbReference type="Pfam" id="PF12757">
    <property type="entry name" value="Eisosome1"/>
    <property type="match status" value="1"/>
</dbReference>
<feature type="compositionally biased region" description="Low complexity" evidence="1">
    <location>
        <begin position="642"/>
        <end position="653"/>
    </location>
</feature>
<feature type="compositionally biased region" description="Basic and acidic residues" evidence="1">
    <location>
        <begin position="455"/>
        <end position="470"/>
    </location>
</feature>
<feature type="compositionally biased region" description="Basic and acidic residues" evidence="1">
    <location>
        <begin position="102"/>
        <end position="111"/>
    </location>
</feature>
<dbReference type="VEuPathDB" id="FungiDB:MCYG_07222"/>
<gene>
    <name evidence="2" type="ORF">MCYG_07222</name>
</gene>
<accession>C5FY05</accession>
<organism evidence="2 3">
    <name type="scientific">Arthroderma otae (strain ATCC MYA-4605 / CBS 113480)</name>
    <name type="common">Microsporum canis</name>
    <dbReference type="NCBI Taxonomy" id="554155"/>
    <lineage>
        <taxon>Eukaryota</taxon>
        <taxon>Fungi</taxon>
        <taxon>Dikarya</taxon>
        <taxon>Ascomycota</taxon>
        <taxon>Pezizomycotina</taxon>
        <taxon>Eurotiomycetes</taxon>
        <taxon>Eurotiomycetidae</taxon>
        <taxon>Onygenales</taxon>
        <taxon>Arthrodermataceae</taxon>
        <taxon>Microsporum</taxon>
    </lineage>
</organism>
<feature type="compositionally biased region" description="Pro residues" evidence="1">
    <location>
        <begin position="509"/>
        <end position="518"/>
    </location>
</feature>
<evidence type="ECO:0000313" key="3">
    <source>
        <dbReference type="Proteomes" id="UP000002035"/>
    </source>
</evidence>
<feature type="compositionally biased region" description="Basic residues" evidence="1">
    <location>
        <begin position="672"/>
        <end position="688"/>
    </location>
</feature>
<dbReference type="EMBL" id="DS995707">
    <property type="protein sequence ID" value="EEQ34403.1"/>
    <property type="molecule type" value="Genomic_DNA"/>
</dbReference>
<dbReference type="InterPro" id="IPR024527">
    <property type="entry name" value="Eisosome1"/>
</dbReference>
<feature type="region of interest" description="Disordered" evidence="1">
    <location>
        <begin position="1"/>
        <end position="135"/>
    </location>
</feature>
<dbReference type="GeneID" id="9225334"/>
<sequence length="736" mass="81519">MANRIRPTSAPVGPLRIDPDSEDGLRPASSKRFSKDAGDYDLSPAGAAASYVTRGSYPRPGQSTKQDVSSISKKGEERLSSIGSKTAYRSFRDSGVSGFGDETIKEGDSEAKMAATGAVSTSRKRVESMASPSDGVSDLAGALSAATISHRVSQHGRPTTEKKVEFQINPKKPYNPAVTNIRREMYTSHPPVAVTLDENRKRDTLQAAAVSMAQQMYAIIPKEDPQDIETSSFTMEEPEGQASHRQSLQRGREGDELEASSSLARSSNYRPRPQYFAATRVRPLSPSSADSGRYFGRQAKQARSQSRRNKHEVYYDNNTIDAAQRNVKKMMENIDNHIYNYHSRPSPAIMREWERQANERVLANRDPSSFEVGPEQMRAGAPLVPARNVDDMARARVRPALYDIDDQVAARKSRRITDKLDEERYHRFISSQMARDKEVHQLNKIIIDALRHPEKEKQWTQDAEREKNGYESDEDKISTWPYPPKRIIPDAESDQTVFQALDEGRAAPQRPPRPPTPPEQLEEPSEPILPPDETADGVDSVQEGVAAEQATNEETALTEQAGSQAKHVRRHKAVHKTWFTKPSDNDAEDEPPREVERIEERIVTEIEKERPATPIHGASSIGDTTPLATGALGVPESPHPVPSSHWSSSNESGPGSGRGSPGMQKQDDIEKSKKRLGFPHLFHRHARRSGNQGSFSVNRRSVPEASPPPTSTVPGQSAGESVTTPGSRLSRFQENI</sequence>
<feature type="region of interest" description="Disordered" evidence="1">
    <location>
        <begin position="504"/>
        <end position="736"/>
    </location>
</feature>
<feature type="compositionally biased region" description="Polar residues" evidence="1">
    <location>
        <begin position="61"/>
        <end position="72"/>
    </location>
</feature>
<evidence type="ECO:0000313" key="2">
    <source>
        <dbReference type="EMBL" id="EEQ34403.1"/>
    </source>
</evidence>
<dbReference type="OMA" id="NKVETEH"/>
<dbReference type="RefSeq" id="XP_002843439.1">
    <property type="nucleotide sequence ID" value="XM_002843393.1"/>
</dbReference>
<proteinExistence type="predicted"/>
<keyword evidence="3" id="KW-1185">Reference proteome</keyword>
<protein>
    <submittedName>
        <fullName evidence="2">Uncharacterized protein</fullName>
    </submittedName>
</protein>
<dbReference type="STRING" id="554155.C5FY05"/>
<feature type="compositionally biased region" description="Basic and acidic residues" evidence="1">
    <location>
        <begin position="590"/>
        <end position="611"/>
    </location>
</feature>
<dbReference type="HOGENOM" id="CLU_022486_0_0_1"/>
<feature type="region of interest" description="Disordered" evidence="1">
    <location>
        <begin position="455"/>
        <end position="488"/>
    </location>
</feature>
<feature type="compositionally biased region" description="Polar residues" evidence="1">
    <location>
        <begin position="712"/>
        <end position="736"/>
    </location>
</feature>
<feature type="compositionally biased region" description="Polar residues" evidence="1">
    <location>
        <begin position="689"/>
        <end position="699"/>
    </location>
</feature>
<feature type="region of interest" description="Disordered" evidence="1">
    <location>
        <begin position="233"/>
        <end position="311"/>
    </location>
</feature>
<dbReference type="OrthoDB" id="4070583at2759"/>
<reference evidence="3" key="1">
    <citation type="journal article" date="2012" name="MBio">
        <title>Comparative genome analysis of Trichophyton rubrum and related dermatophytes reveals candidate genes involved in infection.</title>
        <authorList>
            <person name="Martinez D.A."/>
            <person name="Oliver B.G."/>
            <person name="Graeser Y."/>
            <person name="Goldberg J.M."/>
            <person name="Li W."/>
            <person name="Martinez-Rossi N.M."/>
            <person name="Monod M."/>
            <person name="Shelest E."/>
            <person name="Barton R.C."/>
            <person name="Birch E."/>
            <person name="Brakhage A.A."/>
            <person name="Chen Z."/>
            <person name="Gurr S.J."/>
            <person name="Heiman D."/>
            <person name="Heitman J."/>
            <person name="Kosti I."/>
            <person name="Rossi A."/>
            <person name="Saif S."/>
            <person name="Samalova M."/>
            <person name="Saunders C.W."/>
            <person name="Shea T."/>
            <person name="Summerbell R.C."/>
            <person name="Xu J."/>
            <person name="Young S."/>
            <person name="Zeng Q."/>
            <person name="Birren B.W."/>
            <person name="Cuomo C.A."/>
            <person name="White T.C."/>
        </authorList>
    </citation>
    <scope>NUCLEOTIDE SEQUENCE [LARGE SCALE GENOMIC DNA]</scope>
    <source>
        <strain evidence="3">ATCC MYA-4605 / CBS 113480</strain>
    </source>
</reference>
<evidence type="ECO:0000256" key="1">
    <source>
        <dbReference type="SAM" id="MobiDB-lite"/>
    </source>
</evidence>
<feature type="compositionally biased region" description="Polar residues" evidence="1">
    <location>
        <begin position="549"/>
        <end position="563"/>
    </location>
</feature>
<feature type="compositionally biased region" description="Basic residues" evidence="1">
    <location>
        <begin position="566"/>
        <end position="575"/>
    </location>
</feature>
<dbReference type="Proteomes" id="UP000002035">
    <property type="component" value="Unassembled WGS sequence"/>
</dbReference>
<dbReference type="AlphaFoldDB" id="C5FY05"/>
<dbReference type="eggNOG" id="ENOG502S8WV">
    <property type="taxonomic scope" value="Eukaryota"/>
</dbReference>
<name>C5FY05_ARTOC</name>